<organism evidence="4 5">
    <name type="scientific">Octadecabacter ascidiaceicola</name>
    <dbReference type="NCBI Taxonomy" id="1655543"/>
    <lineage>
        <taxon>Bacteria</taxon>
        <taxon>Pseudomonadati</taxon>
        <taxon>Pseudomonadota</taxon>
        <taxon>Alphaproteobacteria</taxon>
        <taxon>Rhodobacterales</taxon>
        <taxon>Roseobacteraceae</taxon>
        <taxon>Octadecabacter</taxon>
    </lineage>
</organism>
<dbReference type="InterPro" id="IPR002938">
    <property type="entry name" value="FAD-bd"/>
</dbReference>
<dbReference type="AlphaFoldDB" id="A0A238K3I6"/>
<dbReference type="PRINTS" id="PR00420">
    <property type="entry name" value="RNGMNOXGNASE"/>
</dbReference>
<sequence length="391" mass="42402">MRIAIIGAGMGGLTAASLLADQGHDITIFDQFDTPKPVGSGLVIQPVGQQVLAEIGALETALSYGNRVTHMLGIEAQNGRRVLDVKYDLVDPNAYGLAIHRAALFDALWQAMQTRSGITLTTASNVTSVRQDDDSIEVFTATNDSHGPFDLCIDSSGAGSPLSPIKAKPLSYGAIWGTVDWPETDIPKHHLSQRYVKASHMIGALPIGTFPNDNTFKAAVFWSLPRNGFKAWQDAGLDAWKNEATALWPALAPFVDQITDAGQMTMARYSHGTLNRPYNNRLVHIGDAAHRASPQLGQGANMALLDALALSRTLNTRPIKQALPAYARARRLHTKIYQAMSWAFTPMYQSDSALLPLIRDRALFPISQIPPTPRILTSLVCGTMVSPIGRL</sequence>
<feature type="domain" description="FAD-binding" evidence="3">
    <location>
        <begin position="255"/>
        <end position="315"/>
    </location>
</feature>
<protein>
    <submittedName>
        <fullName evidence="4">FAD-dependent urate hydroxylase</fullName>
        <ecNumber evidence="4">1.14.13.113</ecNumber>
    </submittedName>
</protein>
<name>A0A238K3I6_9RHOB</name>
<dbReference type="Pfam" id="PF01494">
    <property type="entry name" value="FAD_binding_3"/>
    <property type="match status" value="2"/>
</dbReference>
<reference evidence="5" key="1">
    <citation type="submission" date="2017-05" db="EMBL/GenBank/DDBJ databases">
        <authorList>
            <person name="Rodrigo-Torres L."/>
            <person name="Arahal R. D."/>
            <person name="Lucena T."/>
        </authorList>
    </citation>
    <scope>NUCLEOTIDE SEQUENCE [LARGE SCALE GENOMIC DNA]</scope>
    <source>
        <strain evidence="5">CECT 8868</strain>
    </source>
</reference>
<keyword evidence="2" id="KW-0503">Monooxygenase</keyword>
<dbReference type="Gene3D" id="3.50.50.60">
    <property type="entry name" value="FAD/NAD(P)-binding domain"/>
    <property type="match status" value="1"/>
</dbReference>
<keyword evidence="1 4" id="KW-0560">Oxidoreductase</keyword>
<evidence type="ECO:0000313" key="5">
    <source>
        <dbReference type="Proteomes" id="UP000203464"/>
    </source>
</evidence>
<accession>A0A238K3I6</accession>
<evidence type="ECO:0000256" key="2">
    <source>
        <dbReference type="ARBA" id="ARBA00023033"/>
    </source>
</evidence>
<keyword evidence="5" id="KW-1185">Reference proteome</keyword>
<dbReference type="PANTHER" id="PTHR13789:SF309">
    <property type="entry name" value="PUTATIVE (AFU_ORTHOLOGUE AFUA_6G14510)-RELATED"/>
    <property type="match status" value="1"/>
</dbReference>
<dbReference type="SUPFAM" id="SSF51905">
    <property type="entry name" value="FAD/NAD(P)-binding domain"/>
    <property type="match status" value="1"/>
</dbReference>
<dbReference type="GO" id="GO:0102099">
    <property type="term" value="F:FAD-dependent urate hydroxylase activity"/>
    <property type="evidence" value="ECO:0007669"/>
    <property type="project" value="UniProtKB-EC"/>
</dbReference>
<feature type="domain" description="FAD-binding" evidence="3">
    <location>
        <begin position="3"/>
        <end position="138"/>
    </location>
</feature>
<evidence type="ECO:0000313" key="4">
    <source>
        <dbReference type="EMBL" id="SMX36954.1"/>
    </source>
</evidence>
<dbReference type="OrthoDB" id="5499180at2"/>
<dbReference type="GO" id="GO:0071949">
    <property type="term" value="F:FAD binding"/>
    <property type="evidence" value="ECO:0007669"/>
    <property type="project" value="InterPro"/>
</dbReference>
<dbReference type="PANTHER" id="PTHR13789">
    <property type="entry name" value="MONOOXYGENASE"/>
    <property type="match status" value="1"/>
</dbReference>
<dbReference type="EMBL" id="FXYD01000002">
    <property type="protein sequence ID" value="SMX36954.1"/>
    <property type="molecule type" value="Genomic_DNA"/>
</dbReference>
<dbReference type="RefSeq" id="WP_093995649.1">
    <property type="nucleotide sequence ID" value="NZ_FXYD01000002.1"/>
</dbReference>
<gene>
    <name evidence="4" type="primary">hpxO</name>
    <name evidence="4" type="ORF">OCA8868_01186</name>
</gene>
<evidence type="ECO:0000256" key="1">
    <source>
        <dbReference type="ARBA" id="ARBA00023002"/>
    </source>
</evidence>
<evidence type="ECO:0000259" key="3">
    <source>
        <dbReference type="Pfam" id="PF01494"/>
    </source>
</evidence>
<proteinExistence type="predicted"/>
<dbReference type="InterPro" id="IPR050493">
    <property type="entry name" value="FAD-dep_Monooxygenase_BioMet"/>
</dbReference>
<dbReference type="InterPro" id="IPR036188">
    <property type="entry name" value="FAD/NAD-bd_sf"/>
</dbReference>
<dbReference type="EC" id="1.14.13.113" evidence="4"/>
<dbReference type="Proteomes" id="UP000203464">
    <property type="component" value="Unassembled WGS sequence"/>
</dbReference>